<dbReference type="GO" id="GO:0030688">
    <property type="term" value="C:preribosome, small subunit precursor"/>
    <property type="evidence" value="ECO:0007669"/>
    <property type="project" value="InterPro"/>
</dbReference>
<dbReference type="OrthoDB" id="2019504at2759"/>
<evidence type="ECO:0000256" key="2">
    <source>
        <dbReference type="ARBA" id="ARBA00006374"/>
    </source>
</evidence>
<comment type="subcellular location">
    <subcellularLocation>
        <location evidence="1">Nucleus</location>
    </subcellularLocation>
</comment>
<evidence type="ECO:0000313" key="6">
    <source>
        <dbReference type="Proteomes" id="UP000054549"/>
    </source>
</evidence>
<dbReference type="EMBL" id="KN818222">
    <property type="protein sequence ID" value="KIL71672.1"/>
    <property type="molecule type" value="Genomic_DNA"/>
</dbReference>
<dbReference type="PANTHER" id="PTHR13026:SF0">
    <property type="entry name" value="RIBOSOMAL RNA PROCESSING 1B"/>
    <property type="match status" value="1"/>
</dbReference>
<dbReference type="PANTHER" id="PTHR13026">
    <property type="entry name" value="NNP-1 PROTEIN NOVEL NUCLEAR PROTEIN 1 NOP52"/>
    <property type="match status" value="1"/>
</dbReference>
<organism evidence="5 6">
    <name type="scientific">Amanita muscaria (strain Koide BX008)</name>
    <dbReference type="NCBI Taxonomy" id="946122"/>
    <lineage>
        <taxon>Eukaryota</taxon>
        <taxon>Fungi</taxon>
        <taxon>Dikarya</taxon>
        <taxon>Basidiomycota</taxon>
        <taxon>Agaricomycotina</taxon>
        <taxon>Agaricomycetes</taxon>
        <taxon>Agaricomycetidae</taxon>
        <taxon>Agaricales</taxon>
        <taxon>Pluteineae</taxon>
        <taxon>Amanitaceae</taxon>
        <taxon>Amanita</taxon>
    </lineage>
</organism>
<accession>A0A0C2XB81</accession>
<proteinExistence type="inferred from homology"/>
<evidence type="ECO:0000313" key="5">
    <source>
        <dbReference type="EMBL" id="KIL71672.1"/>
    </source>
</evidence>
<dbReference type="InParanoid" id="A0A0C2XB81"/>
<dbReference type="AlphaFoldDB" id="A0A0C2XB81"/>
<gene>
    <name evidence="5" type="ORF">M378DRAFT_155269</name>
</gene>
<dbReference type="Pfam" id="PF05997">
    <property type="entry name" value="Nop52"/>
    <property type="match status" value="1"/>
</dbReference>
<reference evidence="5 6" key="1">
    <citation type="submission" date="2014-04" db="EMBL/GenBank/DDBJ databases">
        <title>Evolutionary Origins and Diversification of the Mycorrhizal Mutualists.</title>
        <authorList>
            <consortium name="DOE Joint Genome Institute"/>
            <consortium name="Mycorrhizal Genomics Consortium"/>
            <person name="Kohler A."/>
            <person name="Kuo A."/>
            <person name="Nagy L.G."/>
            <person name="Floudas D."/>
            <person name="Copeland A."/>
            <person name="Barry K.W."/>
            <person name="Cichocki N."/>
            <person name="Veneault-Fourrey C."/>
            <person name="LaButti K."/>
            <person name="Lindquist E.A."/>
            <person name="Lipzen A."/>
            <person name="Lundell T."/>
            <person name="Morin E."/>
            <person name="Murat C."/>
            <person name="Riley R."/>
            <person name="Ohm R."/>
            <person name="Sun H."/>
            <person name="Tunlid A."/>
            <person name="Henrissat B."/>
            <person name="Grigoriev I.V."/>
            <person name="Hibbett D.S."/>
            <person name="Martin F."/>
        </authorList>
    </citation>
    <scope>NUCLEOTIDE SEQUENCE [LARGE SCALE GENOMIC DNA]</scope>
    <source>
        <strain evidence="5 6">Koide BX008</strain>
    </source>
</reference>
<dbReference type="FunCoup" id="A0A0C2XB81">
    <property type="interactions" value="25"/>
</dbReference>
<comment type="similarity">
    <text evidence="2">Belongs to the RRP1 family.</text>
</comment>
<keyword evidence="4" id="KW-0539">Nucleus</keyword>
<dbReference type="InterPro" id="IPR010301">
    <property type="entry name" value="RRP1"/>
</dbReference>
<evidence type="ECO:0000256" key="1">
    <source>
        <dbReference type="ARBA" id="ARBA00004123"/>
    </source>
</evidence>
<evidence type="ECO:0000256" key="4">
    <source>
        <dbReference type="ARBA" id="ARBA00023242"/>
    </source>
</evidence>
<evidence type="ECO:0000256" key="3">
    <source>
        <dbReference type="ARBA" id="ARBA00022552"/>
    </source>
</evidence>
<dbReference type="GO" id="GO:0005634">
    <property type="term" value="C:nucleus"/>
    <property type="evidence" value="ECO:0007669"/>
    <property type="project" value="UniProtKB-SubCell"/>
</dbReference>
<sequence>MSADSSSTTVPPLGKYLASTDKKTRDRAIKQLSNFLSTDASKNTLSKSDLAKLWKGIFYCFWMSDKPLVQQALADELAELLLTISTPSASLFFLRGFWETTVREWNGIDQLRIDKYYMLIRRFVNATFRLLICNGWNSDACEEYSDILTVQGGVLCPSDNRVPTSLSFHLAEIYLEELEKALSASPSSPPAPLLKLLKPFFFLAAKTQHKTTYQRLRSALFEPLFDALSAQSISDAERLSKRVSEYPTLVSNCCLEMPETEGRVDPGDLKKKLLRALFEIASLPDTRDANRRRLYELWKEGGVLDADE</sequence>
<keyword evidence="3" id="KW-0698">rRNA processing</keyword>
<name>A0A0C2XB81_AMAMK</name>
<dbReference type="STRING" id="946122.A0A0C2XB81"/>
<protein>
    <submittedName>
        <fullName evidence="5">Uncharacterized protein</fullName>
    </submittedName>
</protein>
<keyword evidence="6" id="KW-1185">Reference proteome</keyword>
<dbReference type="GO" id="GO:0006364">
    <property type="term" value="P:rRNA processing"/>
    <property type="evidence" value="ECO:0007669"/>
    <property type="project" value="UniProtKB-KW"/>
</dbReference>
<dbReference type="Proteomes" id="UP000054549">
    <property type="component" value="Unassembled WGS sequence"/>
</dbReference>
<dbReference type="HOGENOM" id="CLU_022876_1_0_1"/>